<evidence type="ECO:0000256" key="2">
    <source>
        <dbReference type="ARBA" id="ARBA00023015"/>
    </source>
</evidence>
<dbReference type="AlphaFoldDB" id="A0A1M5ND56"/>
<evidence type="ECO:0000313" key="8">
    <source>
        <dbReference type="Proteomes" id="UP000183988"/>
    </source>
</evidence>
<dbReference type="Pfam" id="PF08281">
    <property type="entry name" value="Sigma70_r4_2"/>
    <property type="match status" value="1"/>
</dbReference>
<dbReference type="InterPro" id="IPR014284">
    <property type="entry name" value="RNA_pol_sigma-70_dom"/>
</dbReference>
<keyword evidence="4" id="KW-0804">Transcription</keyword>
<dbReference type="InterPro" id="IPR007627">
    <property type="entry name" value="RNA_pol_sigma70_r2"/>
</dbReference>
<name>A0A1M5ND56_9BACI</name>
<dbReference type="InterPro" id="IPR036388">
    <property type="entry name" value="WH-like_DNA-bd_sf"/>
</dbReference>
<evidence type="ECO:0000259" key="6">
    <source>
        <dbReference type="Pfam" id="PF08281"/>
    </source>
</evidence>
<dbReference type="InterPro" id="IPR013325">
    <property type="entry name" value="RNA_pol_sigma_r2"/>
</dbReference>
<dbReference type="InterPro" id="IPR013249">
    <property type="entry name" value="RNA_pol_sigma70_r4_t2"/>
</dbReference>
<reference evidence="7 8" key="1">
    <citation type="submission" date="2016-11" db="EMBL/GenBank/DDBJ databases">
        <authorList>
            <person name="Jaros S."/>
            <person name="Januszkiewicz K."/>
            <person name="Wedrychowicz H."/>
        </authorList>
    </citation>
    <scope>NUCLEOTIDE SEQUENCE [LARGE SCALE GENOMIC DNA]</scope>
    <source>
        <strain evidence="7 8">IBRC-M 10683</strain>
    </source>
</reference>
<dbReference type="InterPro" id="IPR039425">
    <property type="entry name" value="RNA_pol_sigma-70-like"/>
</dbReference>
<dbReference type="PANTHER" id="PTHR43133:SF60">
    <property type="entry name" value="RNA POLYMERASE SIGMA FACTOR SIGV"/>
    <property type="match status" value="1"/>
</dbReference>
<evidence type="ECO:0000256" key="4">
    <source>
        <dbReference type="ARBA" id="ARBA00023163"/>
    </source>
</evidence>
<dbReference type="GO" id="GO:0016987">
    <property type="term" value="F:sigma factor activity"/>
    <property type="evidence" value="ECO:0007669"/>
    <property type="project" value="UniProtKB-KW"/>
</dbReference>
<evidence type="ECO:0000256" key="3">
    <source>
        <dbReference type="ARBA" id="ARBA00023082"/>
    </source>
</evidence>
<dbReference type="GO" id="GO:0003677">
    <property type="term" value="F:DNA binding"/>
    <property type="evidence" value="ECO:0007669"/>
    <property type="project" value="InterPro"/>
</dbReference>
<keyword evidence="2" id="KW-0805">Transcription regulation</keyword>
<dbReference type="SUPFAM" id="SSF88659">
    <property type="entry name" value="Sigma3 and sigma4 domains of RNA polymerase sigma factors"/>
    <property type="match status" value="1"/>
</dbReference>
<dbReference type="EMBL" id="FQVW01000076">
    <property type="protein sequence ID" value="SHG87395.1"/>
    <property type="molecule type" value="Genomic_DNA"/>
</dbReference>
<gene>
    <name evidence="7" type="ORF">SAMN05216225_107611</name>
</gene>
<dbReference type="CDD" id="cd06171">
    <property type="entry name" value="Sigma70_r4"/>
    <property type="match status" value="1"/>
</dbReference>
<dbReference type="GO" id="GO:0006352">
    <property type="term" value="P:DNA-templated transcription initiation"/>
    <property type="evidence" value="ECO:0007669"/>
    <property type="project" value="InterPro"/>
</dbReference>
<comment type="similarity">
    <text evidence="1">Belongs to the sigma-70 factor family. ECF subfamily.</text>
</comment>
<evidence type="ECO:0000256" key="1">
    <source>
        <dbReference type="ARBA" id="ARBA00010641"/>
    </source>
</evidence>
<dbReference type="Proteomes" id="UP000183988">
    <property type="component" value="Unassembled WGS sequence"/>
</dbReference>
<dbReference type="Pfam" id="PF04542">
    <property type="entry name" value="Sigma70_r2"/>
    <property type="match status" value="1"/>
</dbReference>
<keyword evidence="8" id="KW-1185">Reference proteome</keyword>
<dbReference type="PANTHER" id="PTHR43133">
    <property type="entry name" value="RNA POLYMERASE ECF-TYPE SIGMA FACTO"/>
    <property type="match status" value="1"/>
</dbReference>
<organism evidence="7 8">
    <name type="scientific">Ornithinibacillus halophilus</name>
    <dbReference type="NCBI Taxonomy" id="930117"/>
    <lineage>
        <taxon>Bacteria</taxon>
        <taxon>Bacillati</taxon>
        <taxon>Bacillota</taxon>
        <taxon>Bacilli</taxon>
        <taxon>Bacillales</taxon>
        <taxon>Bacillaceae</taxon>
        <taxon>Ornithinibacillus</taxon>
    </lineage>
</organism>
<protein>
    <submittedName>
        <fullName evidence="7">RNA polymerase, sigma subunit, SigY</fullName>
    </submittedName>
</protein>
<dbReference type="STRING" id="930117.SAMN05216225_107611"/>
<dbReference type="Gene3D" id="1.10.10.10">
    <property type="entry name" value="Winged helix-like DNA-binding domain superfamily/Winged helix DNA-binding domain"/>
    <property type="match status" value="1"/>
</dbReference>
<dbReference type="NCBIfam" id="TIGR02937">
    <property type="entry name" value="sigma70-ECF"/>
    <property type="match status" value="1"/>
</dbReference>
<feature type="domain" description="RNA polymerase sigma factor 70 region 4 type 2" evidence="6">
    <location>
        <begin position="129"/>
        <end position="178"/>
    </location>
</feature>
<proteinExistence type="inferred from homology"/>
<evidence type="ECO:0000259" key="5">
    <source>
        <dbReference type="Pfam" id="PF04542"/>
    </source>
</evidence>
<feature type="domain" description="RNA polymerase sigma-70 region 2" evidence="5">
    <location>
        <begin position="35"/>
        <end position="101"/>
    </location>
</feature>
<dbReference type="SUPFAM" id="SSF88946">
    <property type="entry name" value="Sigma2 domain of RNA polymerase sigma factors"/>
    <property type="match status" value="1"/>
</dbReference>
<keyword evidence="3" id="KW-0731">Sigma factor</keyword>
<accession>A0A1M5ND56</accession>
<evidence type="ECO:0000313" key="7">
    <source>
        <dbReference type="EMBL" id="SHG87395.1"/>
    </source>
</evidence>
<dbReference type="InterPro" id="IPR013324">
    <property type="entry name" value="RNA_pol_sigma_r3/r4-like"/>
</dbReference>
<dbReference type="Gene3D" id="1.10.1740.10">
    <property type="match status" value="1"/>
</dbReference>
<sequence>MRRFIIEWLLGGSKVEEEYLIDLVKEKDETAFESLVEIYKPIIEKFSFQFGVTPEFIPDVVQETFVKIYQKAHLFNDGNFTSWVYRISLNVAKDHFRKLKRDQKLVAKAKLETTLDNKYRYYFEKQEHVILHECLLELDLKYRAPLILYYFHDKSYDEIASILKMRISTVKTRMHRSKNILKKKFEKYEEQEVSYYG</sequence>